<accession>K7A0D3</accession>
<evidence type="ECO:0000313" key="2">
    <source>
        <dbReference type="Proteomes" id="UP000006251"/>
    </source>
</evidence>
<dbReference type="EMBL" id="BAEQ01000038">
    <property type="protein sequence ID" value="GAC28980.1"/>
    <property type="molecule type" value="Genomic_DNA"/>
</dbReference>
<organism evidence="1 2">
    <name type="scientific">Brumicola pallidula DSM 14239 = ACAM 615</name>
    <dbReference type="NCBI Taxonomy" id="1121922"/>
    <lineage>
        <taxon>Bacteria</taxon>
        <taxon>Pseudomonadati</taxon>
        <taxon>Pseudomonadota</taxon>
        <taxon>Gammaproteobacteria</taxon>
        <taxon>Alteromonadales</taxon>
        <taxon>Alteromonadaceae</taxon>
        <taxon>Brumicola</taxon>
    </lineage>
</organism>
<name>K7A0D3_9ALTE</name>
<protein>
    <submittedName>
        <fullName evidence="1">Uncharacterized protein</fullName>
    </submittedName>
</protein>
<comment type="caution">
    <text evidence="1">The sequence shown here is derived from an EMBL/GenBank/DDBJ whole genome shotgun (WGS) entry which is preliminary data.</text>
</comment>
<reference evidence="2" key="1">
    <citation type="journal article" date="2014" name="Environ. Microbiol.">
        <title>Comparative genomics of the marine bacterial genus Glaciecola reveals the high degree of genomic diversity and genomic characteristic for cold adaptation.</title>
        <authorList>
            <person name="Qin Q.L."/>
            <person name="Xie B.B."/>
            <person name="Yu Y."/>
            <person name="Shu Y.L."/>
            <person name="Rong J.C."/>
            <person name="Zhang Y.J."/>
            <person name="Zhao D.L."/>
            <person name="Chen X.L."/>
            <person name="Zhang X.Y."/>
            <person name="Chen B."/>
            <person name="Zhou B.C."/>
            <person name="Zhang Y.Z."/>
        </authorList>
    </citation>
    <scope>NUCLEOTIDE SEQUENCE [LARGE SCALE GENOMIC DNA]</scope>
    <source>
        <strain evidence="2">ACAM 615</strain>
    </source>
</reference>
<gene>
    <name evidence="1" type="ORF">GPAL_2119</name>
</gene>
<keyword evidence="2" id="KW-1185">Reference proteome</keyword>
<sequence>MLLASYSFIKQKKAESIDSAFLCLPQISIMNQKWYSSSVN</sequence>
<proteinExistence type="predicted"/>
<dbReference type="AlphaFoldDB" id="K7A0D3"/>
<evidence type="ECO:0000313" key="1">
    <source>
        <dbReference type="EMBL" id="GAC28980.1"/>
    </source>
</evidence>
<dbReference type="Proteomes" id="UP000006251">
    <property type="component" value="Unassembled WGS sequence"/>
</dbReference>